<evidence type="ECO:0000313" key="1">
    <source>
        <dbReference type="WBParaSite" id="ASIM_0001548001-mRNA-1"/>
    </source>
</evidence>
<dbReference type="AlphaFoldDB" id="A0A0M3K3E1"/>
<dbReference type="WBParaSite" id="ASIM_0001548001-mRNA-1">
    <property type="protein sequence ID" value="ASIM_0001548001-mRNA-1"/>
    <property type="gene ID" value="ASIM_0001548001"/>
</dbReference>
<organism evidence="1">
    <name type="scientific">Anisakis simplex</name>
    <name type="common">Herring worm</name>
    <dbReference type="NCBI Taxonomy" id="6269"/>
    <lineage>
        <taxon>Eukaryota</taxon>
        <taxon>Metazoa</taxon>
        <taxon>Ecdysozoa</taxon>
        <taxon>Nematoda</taxon>
        <taxon>Chromadorea</taxon>
        <taxon>Rhabditida</taxon>
        <taxon>Spirurina</taxon>
        <taxon>Ascaridomorpha</taxon>
        <taxon>Ascaridoidea</taxon>
        <taxon>Anisakidae</taxon>
        <taxon>Anisakis</taxon>
        <taxon>Anisakis simplex complex</taxon>
    </lineage>
</organism>
<sequence>LNTLLDYFGLVRFNPSMLQIGRAALDLGGYCLESPIEKNW</sequence>
<proteinExistence type="predicted"/>
<accession>A0A0M3K3E1</accession>
<name>A0A0M3K3E1_ANISI</name>
<reference evidence="1" key="1">
    <citation type="submission" date="2017-02" db="UniProtKB">
        <authorList>
            <consortium name="WormBaseParasite"/>
        </authorList>
    </citation>
    <scope>IDENTIFICATION</scope>
</reference>
<protein>
    <submittedName>
        <fullName evidence="1">Dihydroorotate dehydrogenase (Quinone)</fullName>
    </submittedName>
</protein>